<keyword evidence="11" id="KW-1185">Reference proteome</keyword>
<dbReference type="InterPro" id="IPR036259">
    <property type="entry name" value="MFS_trans_sf"/>
</dbReference>
<accession>Q2JB84</accession>
<evidence type="ECO:0000313" key="10">
    <source>
        <dbReference type="EMBL" id="ABD11458.1"/>
    </source>
</evidence>
<sequence>MSTVSTPAAVADESDRLDPALRRLIAVLIIGAMAPLLDTTIVNVALNTIVHDLHTTVSAVQWVSTSYLLAMGMSIPLAGWAVARFGGRQTWMMSLVLFLVGSALAGVAWNIGSLIAFRVVQGTASGMVLPVLQTLLLQAAGGRRTGRLMSAVSMPAVIAPILGPVLGGLIVGNTTWRWIFLINIPVCLVGMLLAWRGLEPTSARPGDPLDAVGLALLSPGIAGILLALSQFSSRREFGLPVIIPLVLGLALLVAFVVHVLRGRVANPIIDVRLFQVRAFSAACALLFLSGLSLFGGTLLVPLFLQQARGYSALSAGLLLVAQGVGAMLARSTVGKLADRTGSRPLVLVGIVLIALPIIGFTQVGSHTQVLFMAAFLLVFGCGISTVSIAVMTSAFQGLDRAQVPHASGATRIVLQVGGSFGASIVSLILARQIATHGGGGQTGLITAFSHTFWWAAGFALIALIPAAFLPGRGHQLAPAVPKQPRGEDARH</sequence>
<proteinExistence type="inferred from homology"/>
<dbReference type="GO" id="GO:0022857">
    <property type="term" value="F:transmembrane transporter activity"/>
    <property type="evidence" value="ECO:0007669"/>
    <property type="project" value="InterPro"/>
</dbReference>
<dbReference type="InterPro" id="IPR020846">
    <property type="entry name" value="MFS_dom"/>
</dbReference>
<evidence type="ECO:0000256" key="7">
    <source>
        <dbReference type="ARBA" id="ARBA00023136"/>
    </source>
</evidence>
<feature type="transmembrane region" description="Helical" evidence="8">
    <location>
        <begin position="412"/>
        <end position="431"/>
    </location>
</feature>
<feature type="transmembrane region" description="Helical" evidence="8">
    <location>
        <begin position="24"/>
        <end position="46"/>
    </location>
</feature>
<dbReference type="STRING" id="106370.Francci3_2086"/>
<feature type="domain" description="Major facilitator superfamily (MFS) profile" evidence="9">
    <location>
        <begin position="24"/>
        <end position="474"/>
    </location>
</feature>
<organism evidence="10 11">
    <name type="scientific">Frankia casuarinae (strain DSM 45818 / CECT 9043 / HFP020203 / CcI3)</name>
    <dbReference type="NCBI Taxonomy" id="106370"/>
    <lineage>
        <taxon>Bacteria</taxon>
        <taxon>Bacillati</taxon>
        <taxon>Actinomycetota</taxon>
        <taxon>Actinomycetes</taxon>
        <taxon>Frankiales</taxon>
        <taxon>Frankiaceae</taxon>
        <taxon>Frankia</taxon>
    </lineage>
</organism>
<keyword evidence="4" id="KW-1003">Cell membrane</keyword>
<keyword evidence="7 8" id="KW-0472">Membrane</keyword>
<feature type="transmembrane region" description="Helical" evidence="8">
    <location>
        <begin position="90"/>
        <end position="109"/>
    </location>
</feature>
<feature type="transmembrane region" description="Helical" evidence="8">
    <location>
        <begin position="237"/>
        <end position="260"/>
    </location>
</feature>
<keyword evidence="5 8" id="KW-0812">Transmembrane</keyword>
<dbReference type="HOGENOM" id="CLU_000960_28_0_11"/>
<gene>
    <name evidence="10" type="ordered locus">Francci3_2086</name>
</gene>
<dbReference type="InterPro" id="IPR004638">
    <property type="entry name" value="EmrB-like"/>
</dbReference>
<feature type="transmembrane region" description="Helical" evidence="8">
    <location>
        <begin position="178"/>
        <end position="198"/>
    </location>
</feature>
<feature type="transmembrane region" description="Helical" evidence="8">
    <location>
        <begin position="451"/>
        <end position="469"/>
    </location>
</feature>
<dbReference type="NCBIfam" id="TIGR00711">
    <property type="entry name" value="efflux_EmrB"/>
    <property type="match status" value="1"/>
</dbReference>
<dbReference type="Proteomes" id="UP000001937">
    <property type="component" value="Chromosome"/>
</dbReference>
<evidence type="ECO:0000256" key="6">
    <source>
        <dbReference type="ARBA" id="ARBA00022989"/>
    </source>
</evidence>
<dbReference type="PANTHER" id="PTHR42718:SF9">
    <property type="entry name" value="MAJOR FACILITATOR SUPERFAMILY MULTIDRUG TRANSPORTER MFSC"/>
    <property type="match status" value="1"/>
</dbReference>
<evidence type="ECO:0000259" key="9">
    <source>
        <dbReference type="PROSITE" id="PS50850"/>
    </source>
</evidence>
<dbReference type="InterPro" id="IPR011701">
    <property type="entry name" value="MFS"/>
</dbReference>
<feature type="transmembrane region" description="Helical" evidence="8">
    <location>
        <begin position="148"/>
        <end position="172"/>
    </location>
</feature>
<evidence type="ECO:0000256" key="8">
    <source>
        <dbReference type="SAM" id="Phobius"/>
    </source>
</evidence>
<feature type="transmembrane region" description="Helical" evidence="8">
    <location>
        <begin position="310"/>
        <end position="333"/>
    </location>
</feature>
<feature type="transmembrane region" description="Helical" evidence="8">
    <location>
        <begin position="66"/>
        <end position="83"/>
    </location>
</feature>
<protein>
    <submittedName>
        <fullName evidence="10">Drug resistance transporter EmrB/QacA subfamily</fullName>
    </submittedName>
</protein>
<name>Q2JB84_FRACC</name>
<comment type="subcellular location">
    <subcellularLocation>
        <location evidence="1">Cell membrane</location>
        <topology evidence="1">Multi-pass membrane protein</topology>
    </subcellularLocation>
</comment>
<evidence type="ECO:0000256" key="1">
    <source>
        <dbReference type="ARBA" id="ARBA00004651"/>
    </source>
</evidence>
<feature type="transmembrane region" description="Helical" evidence="8">
    <location>
        <begin position="345"/>
        <end position="363"/>
    </location>
</feature>
<keyword evidence="6 8" id="KW-1133">Transmembrane helix</keyword>
<dbReference type="RefSeq" id="WP_011436506.1">
    <property type="nucleotide sequence ID" value="NC_007777.1"/>
</dbReference>
<evidence type="ECO:0000313" key="11">
    <source>
        <dbReference type="Proteomes" id="UP000001937"/>
    </source>
</evidence>
<evidence type="ECO:0000256" key="2">
    <source>
        <dbReference type="ARBA" id="ARBA00008537"/>
    </source>
</evidence>
<dbReference type="AlphaFoldDB" id="Q2JB84"/>
<evidence type="ECO:0000256" key="4">
    <source>
        <dbReference type="ARBA" id="ARBA00022475"/>
    </source>
</evidence>
<dbReference type="PANTHER" id="PTHR42718">
    <property type="entry name" value="MAJOR FACILITATOR SUPERFAMILY MULTIDRUG TRANSPORTER MFSC"/>
    <property type="match status" value="1"/>
</dbReference>
<dbReference type="eggNOG" id="COG2814">
    <property type="taxonomic scope" value="Bacteria"/>
</dbReference>
<feature type="transmembrane region" description="Helical" evidence="8">
    <location>
        <begin position="210"/>
        <end position="231"/>
    </location>
</feature>
<comment type="similarity">
    <text evidence="2">Belongs to the major facilitator superfamily. EmrB family.</text>
</comment>
<dbReference type="PhylomeDB" id="Q2JB84"/>
<keyword evidence="3" id="KW-0813">Transport</keyword>
<dbReference type="GO" id="GO:0005886">
    <property type="term" value="C:plasma membrane"/>
    <property type="evidence" value="ECO:0007669"/>
    <property type="project" value="UniProtKB-SubCell"/>
</dbReference>
<evidence type="ECO:0000256" key="5">
    <source>
        <dbReference type="ARBA" id="ARBA00022692"/>
    </source>
</evidence>
<dbReference type="Gene3D" id="1.20.1250.20">
    <property type="entry name" value="MFS general substrate transporter like domains"/>
    <property type="match status" value="2"/>
</dbReference>
<dbReference type="CDD" id="cd17503">
    <property type="entry name" value="MFS_LmrB_MDR_like"/>
    <property type="match status" value="1"/>
</dbReference>
<dbReference type="SUPFAM" id="SSF103473">
    <property type="entry name" value="MFS general substrate transporter"/>
    <property type="match status" value="1"/>
</dbReference>
<dbReference type="KEGG" id="fra:Francci3_2086"/>
<dbReference type="EMBL" id="CP000249">
    <property type="protein sequence ID" value="ABD11458.1"/>
    <property type="molecule type" value="Genomic_DNA"/>
</dbReference>
<dbReference type="PROSITE" id="PS50850">
    <property type="entry name" value="MFS"/>
    <property type="match status" value="1"/>
</dbReference>
<dbReference type="Pfam" id="PF07690">
    <property type="entry name" value="MFS_1"/>
    <property type="match status" value="1"/>
</dbReference>
<feature type="transmembrane region" description="Helical" evidence="8">
    <location>
        <begin position="369"/>
        <end position="391"/>
    </location>
</feature>
<reference evidence="10 11" key="1">
    <citation type="journal article" date="2007" name="Genome Res.">
        <title>Genome characteristics of facultatively symbiotic Frankia sp. strains reflect host range and host plant biogeography.</title>
        <authorList>
            <person name="Normand P."/>
            <person name="Lapierre P."/>
            <person name="Tisa L.S."/>
            <person name="Gogarten J.P."/>
            <person name="Alloisio N."/>
            <person name="Bagnarol E."/>
            <person name="Bassi C.A."/>
            <person name="Berry A.M."/>
            <person name="Bickhart D.M."/>
            <person name="Choisne N."/>
            <person name="Couloux A."/>
            <person name="Cournoyer B."/>
            <person name="Cruveiller S."/>
            <person name="Daubin V."/>
            <person name="Demange N."/>
            <person name="Francino M.P."/>
            <person name="Goltsman E."/>
            <person name="Huang Y."/>
            <person name="Kopp O.R."/>
            <person name="Labarre L."/>
            <person name="Lapidus A."/>
            <person name="Lavire C."/>
            <person name="Marechal J."/>
            <person name="Martinez M."/>
            <person name="Mastronunzio J.E."/>
            <person name="Mullin B.C."/>
            <person name="Niemann J."/>
            <person name="Pujic P."/>
            <person name="Rawnsley T."/>
            <person name="Rouy Z."/>
            <person name="Schenowitz C."/>
            <person name="Sellstedt A."/>
            <person name="Tavares F."/>
            <person name="Tomkins J.P."/>
            <person name="Vallenet D."/>
            <person name="Valverde C."/>
            <person name="Wall L.G."/>
            <person name="Wang Y."/>
            <person name="Medigue C."/>
            <person name="Benson D.R."/>
        </authorList>
    </citation>
    <scope>NUCLEOTIDE SEQUENCE [LARGE SCALE GENOMIC DNA]</scope>
    <source>
        <strain evidence="11">DSM 45818 / CECT 9043 / CcI3</strain>
    </source>
</reference>
<feature type="transmembrane region" description="Helical" evidence="8">
    <location>
        <begin position="281"/>
        <end position="304"/>
    </location>
</feature>
<evidence type="ECO:0000256" key="3">
    <source>
        <dbReference type="ARBA" id="ARBA00022448"/>
    </source>
</evidence>